<dbReference type="PANTHER" id="PTHR30032:SF1">
    <property type="entry name" value="N-ACETYLMURAMOYL-L-ALANINE AMIDASE LYTC"/>
    <property type="match status" value="1"/>
</dbReference>
<dbReference type="PANTHER" id="PTHR30032">
    <property type="entry name" value="N-ACETYLMURAMOYL-L-ALANINE AMIDASE-RELATED"/>
    <property type="match status" value="1"/>
</dbReference>
<keyword evidence="2" id="KW-1185">Reference proteome</keyword>
<evidence type="ECO:0000313" key="2">
    <source>
        <dbReference type="Proteomes" id="UP000264006"/>
    </source>
</evidence>
<dbReference type="RefSeq" id="WP_164710662.1">
    <property type="nucleotide sequence ID" value="NZ_CP031165.1"/>
</dbReference>
<dbReference type="Pfam" id="PF04122">
    <property type="entry name" value="CW_binding_2"/>
    <property type="match status" value="3"/>
</dbReference>
<dbReference type="Proteomes" id="UP000264006">
    <property type="component" value="Chromosome"/>
</dbReference>
<accession>A0A346Y0U5</accession>
<evidence type="ECO:0000313" key="1">
    <source>
        <dbReference type="EMBL" id="AXV08092.1"/>
    </source>
</evidence>
<proteinExistence type="predicted"/>
<organism evidence="1 2">
    <name type="scientific">Euzebya pacifica</name>
    <dbReference type="NCBI Taxonomy" id="1608957"/>
    <lineage>
        <taxon>Bacteria</taxon>
        <taxon>Bacillati</taxon>
        <taxon>Actinomycetota</taxon>
        <taxon>Nitriliruptoria</taxon>
        <taxon>Euzebyales</taxon>
    </lineage>
</organism>
<reference evidence="1 2" key="1">
    <citation type="submission" date="2018-09" db="EMBL/GenBank/DDBJ databases">
        <title>Complete genome sequence of Euzebya sp. DY32-46 isolated from seawater of Pacific Ocean.</title>
        <authorList>
            <person name="Xu L."/>
            <person name="Wu Y.-H."/>
            <person name="Xu X.-W."/>
        </authorList>
    </citation>
    <scope>NUCLEOTIDE SEQUENCE [LARGE SCALE GENOMIC DNA]</scope>
    <source>
        <strain evidence="1 2">DY32-46</strain>
    </source>
</reference>
<protein>
    <submittedName>
        <fullName evidence="1">N-acetylmuramoyl-L-alanine amidase</fullName>
    </submittedName>
</protein>
<dbReference type="InterPro" id="IPR007253">
    <property type="entry name" value="Cell_wall-bd_2"/>
</dbReference>
<sequence>MGTHTIVDGGRHRRTLITVLVVLLVLGQMLATGGGALAAGTSTTGTIAVEGLEGLLIGQPGSVALHIGVDEGTSATQPLRAVVRITDAAGGPDDDVRITVDGTPVDADEDGRVVLPPMDRPPLSVATHPELISPDGLSMALELTAPDTTTRQLTARLVVSNERPAEVVRHAGTNRVETAAAVSAGAFPDGADTVWIARADEFADALSAGPAAGLAGGPILLTGHDELPDATATELVRLAPTRVVVLGGTAAIGEPVVDQVAAVVPDASVVRLAGPDRFATAAAVATDAFTAPVPVVVVATGTGFADALSGGAAAGHHGGPLLLLERDTLPEATAAALRALRPVRIVVLGGTAAISDAVAGQLVANASEGVTRHAGADRFGTSAAVAAAMFDPADVDSISVATGSSFPDALAGTPAAVVAGGPVLLVEQDSVPDVVAEQVDRLDVGTVAVLGGSAAIGDSVAQVLGGMVRDILPDIGRFRDAATTPAMPFAAREAGSGGPGGGGAPVVVDSPTPGAPLSLRPGDRFPVTFTSTIAGRYTVSYRPAGTSTWLAFPNGTASGTAVVGSNTIRLNAPLTAGVLDLRVVVTPGTRAAPFTVELPGVITVALTFPPPLISALVEDMADQSQLIAVRPAGGLADGTRLDIDLGSAERGGAEYPLPAEVTLLNGNGTATLEVVRDEVARIVYVAGPGDRVDPPGVSPLLTFRIDGITTTDVDETHVGQFYRYDILHGVQRVFTIGDGPSLASPTASDVPAGSGHTFQLLSFALREPLAPYERVDIDLSVSEQTVVDYADAFVFLQGGGGHGVVADHGPPPPPLGTVFIDTDADERSVVTFIAGPDGVPTVQPEGPTIELFVGGIVVQDELATTPVTFSRLATGETATTTFRTDRRDLVDLTATDLLVGTDDQAQTLTMTLDGAMPAGTSVEVVLPRVSSQIDYSTAEFDVAAGSGEVTPYSYDGVTYVYYDSLGDADGATIVLDITGIDTGPADSSQVIRASRSDGSAVRTAVFDVGTGSVLAGVELSDLPDDSPLANQRLSFVPTADLPPGETLTIDLSEAEVGLVDYADAFVELYEFGTPDPGSVVPTVVADASATLLYTTGPGGLAAGSLVEIYLSEVATGVGTETYEARFTLSDSRRAVGTFRVAPPPGFAAVTASSLESGVDGQVQTITATLRGALGPSQSLYAYFPGAERAGGRYGGVAARVVSAHGGTARMSVYVDDYAEVSYTAGPAGVADGETIVIELRGVNTDLVDETHSLEWFRGDFGGFARAVFDIGAGSDFVGQPELGDLSVGQAEQYQFGVVGLADPLAPGETVVFDVTAAQAAGVDYGAAFASFVYPTGTVDVLVDDDGIATITLVAGDDGIAAAETVYFELFGVATDTRLGTHSVPVTAPTASTTITFDVVMGHGG</sequence>
<dbReference type="EMBL" id="CP031165">
    <property type="protein sequence ID" value="AXV08092.1"/>
    <property type="molecule type" value="Genomic_DNA"/>
</dbReference>
<dbReference type="KEGG" id="euz:DVS28_a3417"/>
<dbReference type="InterPro" id="IPR051922">
    <property type="entry name" value="Bact_Sporulation_Assoc"/>
</dbReference>
<name>A0A346Y0U5_9ACTN</name>
<gene>
    <name evidence="1" type="ORF">DVS28_a3417</name>
</gene>